<feature type="region of interest" description="Disordered" evidence="6">
    <location>
        <begin position="316"/>
        <end position="347"/>
    </location>
</feature>
<dbReference type="GeneID" id="66072089"/>
<sequence>MYESMMLATLHHFPSFQIASQPAPASSTLDVPDSLVHWMAMNYTKMSYFQTLPFLSILTLNLSSTFVFFLCVIGLPQCQALEFRSISGPPETSGSIDPGGVVIVGCTLQYPGKLDSSSSLHLVGTDGNRTQVSFSSLNSTTSSQSYSTVPIPKDVQSGYYFLVAVDTNRTVIASSYNFQISDNVRDSDNTMTSDLPGSPTNLTTPEKLKNSNVGAIAGGVVGGVVGLVLLAFAIFFFIRWRRRKKDYSENSATDMTQYFEEPTPFLSTAPSEAEVNWQDDGALTIVGASKMRQQKKEMLGQRERLERQLEDYLQGVGSPSEIGTGNGGLDSVPSRAVGAGSDDAPAVPELQEQVNVMTQRIAILEAELAEQAPPEYASQYNP</sequence>
<evidence type="ECO:0000256" key="3">
    <source>
        <dbReference type="ARBA" id="ARBA00022989"/>
    </source>
</evidence>
<dbReference type="Proteomes" id="UP001049176">
    <property type="component" value="Chromosome 11"/>
</dbReference>
<keyword evidence="5" id="KW-0175">Coiled coil</keyword>
<gene>
    <name evidence="8" type="ORF">E1B28_003013</name>
</gene>
<evidence type="ECO:0000313" key="9">
    <source>
        <dbReference type="Proteomes" id="UP001049176"/>
    </source>
</evidence>
<evidence type="ECO:0000256" key="7">
    <source>
        <dbReference type="SAM" id="Phobius"/>
    </source>
</evidence>
<feature type="coiled-coil region" evidence="5">
    <location>
        <begin position="288"/>
        <end position="315"/>
    </location>
</feature>
<dbReference type="PANTHER" id="PTHR15549">
    <property type="entry name" value="PAIRED IMMUNOGLOBULIN-LIKE TYPE 2 RECEPTOR"/>
    <property type="match status" value="1"/>
</dbReference>
<comment type="caution">
    <text evidence="8">The sequence shown here is derived from an EMBL/GenBank/DDBJ whole genome shotgun (WGS) entry which is preliminary data.</text>
</comment>
<dbReference type="Gene3D" id="1.20.5.510">
    <property type="entry name" value="Single helix bin"/>
    <property type="match status" value="1"/>
</dbReference>
<dbReference type="OrthoDB" id="10414516at2759"/>
<dbReference type="PANTHER" id="PTHR15549:SF26">
    <property type="entry name" value="AXIAL BUDDING PATTERN PROTEIN 2-RELATED"/>
    <property type="match status" value="1"/>
</dbReference>
<keyword evidence="2 7" id="KW-0812">Transmembrane</keyword>
<feature type="transmembrane region" description="Helical" evidence="7">
    <location>
        <begin position="51"/>
        <end position="75"/>
    </location>
</feature>
<evidence type="ECO:0000256" key="1">
    <source>
        <dbReference type="ARBA" id="ARBA00004167"/>
    </source>
</evidence>
<proteinExistence type="predicted"/>
<protein>
    <submittedName>
        <fullName evidence="8">Uncharacterized protein</fullName>
    </submittedName>
</protein>
<comment type="subcellular location">
    <subcellularLocation>
        <location evidence="1">Membrane</location>
        <topology evidence="1">Single-pass membrane protein</topology>
    </subcellularLocation>
</comment>
<evidence type="ECO:0000256" key="2">
    <source>
        <dbReference type="ARBA" id="ARBA00022692"/>
    </source>
</evidence>
<dbReference type="GO" id="GO:0071944">
    <property type="term" value="C:cell periphery"/>
    <property type="evidence" value="ECO:0007669"/>
    <property type="project" value="UniProtKB-ARBA"/>
</dbReference>
<keyword evidence="9" id="KW-1185">Reference proteome</keyword>
<dbReference type="GO" id="GO:0016020">
    <property type="term" value="C:membrane"/>
    <property type="evidence" value="ECO:0007669"/>
    <property type="project" value="UniProtKB-SubCell"/>
</dbReference>
<keyword evidence="4 7" id="KW-0472">Membrane</keyword>
<accession>A0A9P7RKS8</accession>
<organism evidence="8 9">
    <name type="scientific">Marasmius oreades</name>
    <name type="common">fairy-ring Marasmius</name>
    <dbReference type="NCBI Taxonomy" id="181124"/>
    <lineage>
        <taxon>Eukaryota</taxon>
        <taxon>Fungi</taxon>
        <taxon>Dikarya</taxon>
        <taxon>Basidiomycota</taxon>
        <taxon>Agaricomycotina</taxon>
        <taxon>Agaricomycetes</taxon>
        <taxon>Agaricomycetidae</taxon>
        <taxon>Agaricales</taxon>
        <taxon>Marasmiineae</taxon>
        <taxon>Marasmiaceae</taxon>
        <taxon>Marasmius</taxon>
    </lineage>
</organism>
<reference evidence="8" key="1">
    <citation type="journal article" date="2021" name="Genome Biol. Evol.">
        <title>The assembled and annotated genome of the fairy-ring fungus Marasmius oreades.</title>
        <authorList>
            <person name="Hiltunen M."/>
            <person name="Ament-Velasquez S.L."/>
            <person name="Johannesson H."/>
        </authorList>
    </citation>
    <scope>NUCLEOTIDE SEQUENCE</scope>
    <source>
        <strain evidence="8">03SP1</strain>
    </source>
</reference>
<evidence type="ECO:0000256" key="4">
    <source>
        <dbReference type="ARBA" id="ARBA00023136"/>
    </source>
</evidence>
<dbReference type="InterPro" id="IPR051694">
    <property type="entry name" value="Immunoregulatory_rcpt-like"/>
</dbReference>
<evidence type="ECO:0000313" key="8">
    <source>
        <dbReference type="EMBL" id="KAG7085452.1"/>
    </source>
</evidence>
<feature type="transmembrane region" description="Helical" evidence="7">
    <location>
        <begin position="213"/>
        <end position="238"/>
    </location>
</feature>
<evidence type="ECO:0000256" key="5">
    <source>
        <dbReference type="SAM" id="Coils"/>
    </source>
</evidence>
<name>A0A9P7RKS8_9AGAR</name>
<keyword evidence="3 7" id="KW-1133">Transmembrane helix</keyword>
<dbReference type="EMBL" id="CM032191">
    <property type="protein sequence ID" value="KAG7085452.1"/>
    <property type="molecule type" value="Genomic_DNA"/>
</dbReference>
<dbReference type="KEGG" id="more:E1B28_003013"/>
<evidence type="ECO:0000256" key="6">
    <source>
        <dbReference type="SAM" id="MobiDB-lite"/>
    </source>
</evidence>
<dbReference type="AlphaFoldDB" id="A0A9P7RKS8"/>
<dbReference type="RefSeq" id="XP_043001923.1">
    <property type="nucleotide sequence ID" value="XM_043159969.1"/>
</dbReference>